<evidence type="ECO:0000256" key="8">
    <source>
        <dbReference type="ARBA" id="ARBA00023268"/>
    </source>
</evidence>
<dbReference type="PANTHER" id="PTHR22993">
    <property type="entry name" value="FORMAMIDOPYRIMIDINE-DNA GLYCOSYLASE"/>
    <property type="match status" value="1"/>
</dbReference>
<name>A0A444MMX9_9SPHI</name>
<dbReference type="GO" id="GO:0034039">
    <property type="term" value="F:8-oxo-7,8-dihydroguanine DNA N-glycosylase activity"/>
    <property type="evidence" value="ECO:0007669"/>
    <property type="project" value="TreeGrafter"/>
</dbReference>
<evidence type="ECO:0000256" key="7">
    <source>
        <dbReference type="ARBA" id="ARBA00023239"/>
    </source>
</evidence>
<evidence type="ECO:0000256" key="6">
    <source>
        <dbReference type="ARBA" id="ARBA00023204"/>
    </source>
</evidence>
<dbReference type="Pfam" id="PF01149">
    <property type="entry name" value="Fapy_DNA_glyco"/>
    <property type="match status" value="1"/>
</dbReference>
<proteinExistence type="inferred from homology"/>
<accession>A0A444MMX9</accession>
<dbReference type="GO" id="GO:0016829">
    <property type="term" value="F:lyase activity"/>
    <property type="evidence" value="ECO:0007669"/>
    <property type="project" value="UniProtKB-KW"/>
</dbReference>
<keyword evidence="12" id="KW-1185">Reference proteome</keyword>
<evidence type="ECO:0000256" key="5">
    <source>
        <dbReference type="ARBA" id="ARBA00023125"/>
    </source>
</evidence>
<evidence type="ECO:0000259" key="10">
    <source>
        <dbReference type="PROSITE" id="PS51068"/>
    </source>
</evidence>
<dbReference type="InterPro" id="IPR010979">
    <property type="entry name" value="Ribosomal_uS13-like_H2TH"/>
</dbReference>
<keyword evidence="3" id="KW-0227">DNA damage</keyword>
<dbReference type="AlphaFoldDB" id="A0A444MMX9"/>
<dbReference type="Pfam" id="PF06831">
    <property type="entry name" value="H2TH"/>
    <property type="match status" value="1"/>
</dbReference>
<keyword evidence="4" id="KW-0378">Hydrolase</keyword>
<sequence>MPELPDLQAFSRNLDKKLAGKTVKEVIIHNAKKLNVSEKELQAKLDKQKLKEVFRDGKELHIKFSEGDVLALHLMLHGKLFLFEGKNSNKYSIIELVFTDDSGLVLTDFQGIATPTLNPAKKEAPDAVDDKAGFAYLKERLGKTKTNVKTVLLDQKIIRGIGNAYADEILWNAGISPFSASNKLPEDKINDLVSSIRSVLKNAEKEILKSNPDIINGEVRDFMNIHNSKKKHSPKGAPILIKEGTRKTYYTEEQTLYS</sequence>
<dbReference type="GO" id="GO:0003906">
    <property type="term" value="F:DNA-(apurinic or apyrimidinic site) endonuclease activity"/>
    <property type="evidence" value="ECO:0007669"/>
    <property type="project" value="InterPro"/>
</dbReference>
<dbReference type="EMBL" id="SBIW01000006">
    <property type="protein sequence ID" value="RWY51049.1"/>
    <property type="molecule type" value="Genomic_DNA"/>
</dbReference>
<keyword evidence="6" id="KW-0234">DNA repair</keyword>
<evidence type="ECO:0000313" key="12">
    <source>
        <dbReference type="Proteomes" id="UP000286701"/>
    </source>
</evidence>
<dbReference type="RefSeq" id="WP_128534468.1">
    <property type="nucleotide sequence ID" value="NZ_SBIW01000006.1"/>
</dbReference>
<dbReference type="SUPFAM" id="SSF81624">
    <property type="entry name" value="N-terminal domain of MutM-like DNA repair proteins"/>
    <property type="match status" value="1"/>
</dbReference>
<dbReference type="Proteomes" id="UP000286701">
    <property type="component" value="Unassembled WGS sequence"/>
</dbReference>
<feature type="domain" description="Formamidopyrimidine-DNA glycosylase catalytic" evidence="10">
    <location>
        <begin position="2"/>
        <end position="113"/>
    </location>
</feature>
<organism evidence="11 12">
    <name type="scientific">Mucilaginibacter gilvus</name>
    <dbReference type="NCBI Taxonomy" id="2305909"/>
    <lineage>
        <taxon>Bacteria</taxon>
        <taxon>Pseudomonadati</taxon>
        <taxon>Bacteroidota</taxon>
        <taxon>Sphingobacteriia</taxon>
        <taxon>Sphingobacteriales</taxon>
        <taxon>Sphingobacteriaceae</taxon>
        <taxon>Mucilaginibacter</taxon>
    </lineage>
</organism>
<evidence type="ECO:0000256" key="4">
    <source>
        <dbReference type="ARBA" id="ARBA00022801"/>
    </source>
</evidence>
<comment type="similarity">
    <text evidence="2">Belongs to the FPG family.</text>
</comment>
<gene>
    <name evidence="11" type="ORF">EPL05_13350</name>
</gene>
<evidence type="ECO:0000256" key="9">
    <source>
        <dbReference type="ARBA" id="ARBA00023295"/>
    </source>
</evidence>
<dbReference type="SUPFAM" id="SSF46946">
    <property type="entry name" value="S13-like H2TH domain"/>
    <property type="match status" value="1"/>
</dbReference>
<dbReference type="OrthoDB" id="9800855at2"/>
<keyword evidence="8" id="KW-0511">Multifunctional enzyme</keyword>
<dbReference type="SMART" id="SM00898">
    <property type="entry name" value="Fapy_DNA_glyco"/>
    <property type="match status" value="1"/>
</dbReference>
<dbReference type="GO" id="GO:0003684">
    <property type="term" value="F:damaged DNA binding"/>
    <property type="evidence" value="ECO:0007669"/>
    <property type="project" value="InterPro"/>
</dbReference>
<comment type="catalytic activity">
    <reaction evidence="1">
        <text>Hydrolysis of DNA containing ring-opened 7-methylguanine residues, releasing 2,6-diamino-4-hydroxy-5-(N-methyl)formamidopyrimidine.</text>
        <dbReference type="EC" id="3.2.2.23"/>
    </reaction>
</comment>
<evidence type="ECO:0000313" key="11">
    <source>
        <dbReference type="EMBL" id="RWY51049.1"/>
    </source>
</evidence>
<dbReference type="Gene3D" id="1.10.8.50">
    <property type="match status" value="1"/>
</dbReference>
<evidence type="ECO:0000256" key="3">
    <source>
        <dbReference type="ARBA" id="ARBA00022763"/>
    </source>
</evidence>
<dbReference type="GO" id="GO:0006284">
    <property type="term" value="P:base-excision repair"/>
    <property type="evidence" value="ECO:0007669"/>
    <property type="project" value="InterPro"/>
</dbReference>
<dbReference type="SMART" id="SM01232">
    <property type="entry name" value="H2TH"/>
    <property type="match status" value="1"/>
</dbReference>
<dbReference type="PROSITE" id="PS51068">
    <property type="entry name" value="FPG_CAT"/>
    <property type="match status" value="1"/>
</dbReference>
<evidence type="ECO:0000256" key="2">
    <source>
        <dbReference type="ARBA" id="ARBA00009409"/>
    </source>
</evidence>
<dbReference type="InterPro" id="IPR035937">
    <property type="entry name" value="FPG_N"/>
</dbReference>
<dbReference type="InterPro" id="IPR015886">
    <property type="entry name" value="H2TH_FPG"/>
</dbReference>
<protein>
    <submittedName>
        <fullName evidence="11">Fpg/Nei family DNA glycosylase</fullName>
    </submittedName>
</protein>
<dbReference type="Gene3D" id="3.20.190.10">
    <property type="entry name" value="MutM-like, N-terminal"/>
    <property type="match status" value="1"/>
</dbReference>
<dbReference type="PANTHER" id="PTHR22993:SF9">
    <property type="entry name" value="FORMAMIDOPYRIMIDINE-DNA GLYCOSYLASE"/>
    <property type="match status" value="1"/>
</dbReference>
<dbReference type="InterPro" id="IPR012319">
    <property type="entry name" value="FPG_cat"/>
</dbReference>
<keyword evidence="9" id="KW-0326">Glycosidase</keyword>
<comment type="caution">
    <text evidence="11">The sequence shown here is derived from an EMBL/GenBank/DDBJ whole genome shotgun (WGS) entry which is preliminary data.</text>
</comment>
<evidence type="ECO:0000256" key="1">
    <source>
        <dbReference type="ARBA" id="ARBA00001668"/>
    </source>
</evidence>
<keyword evidence="5" id="KW-0238">DNA-binding</keyword>
<reference evidence="11 12" key="1">
    <citation type="submission" date="2019-01" db="EMBL/GenBank/DDBJ databases">
        <title>Mucilaginibacter antarcticum sp. nov., isolated from antarctic soil.</title>
        <authorList>
            <person name="Yan Y.-Q."/>
            <person name="Du Z.-J."/>
        </authorList>
    </citation>
    <scope>NUCLEOTIDE SEQUENCE [LARGE SCALE GENOMIC DNA]</scope>
    <source>
        <strain evidence="11 12">F01003</strain>
    </source>
</reference>
<keyword evidence="7" id="KW-0456">Lyase</keyword>
<dbReference type="GO" id="GO:0008270">
    <property type="term" value="F:zinc ion binding"/>
    <property type="evidence" value="ECO:0007669"/>
    <property type="project" value="InterPro"/>
</dbReference>